<dbReference type="GO" id="GO:0016787">
    <property type="term" value="F:hydrolase activity"/>
    <property type="evidence" value="ECO:0007669"/>
    <property type="project" value="UniProtKB-KW"/>
</dbReference>
<dbReference type="PANTHER" id="PTHR43235">
    <property type="entry name" value="GLUTAMINE AMIDOTRANSFERASE PB2B2.05-RELATED"/>
    <property type="match status" value="1"/>
</dbReference>
<keyword evidence="1" id="KW-0378">Hydrolase</keyword>
<dbReference type="Proteomes" id="UP000724149">
    <property type="component" value="Unassembled WGS sequence"/>
</dbReference>
<dbReference type="EMBL" id="JACSNR010000005">
    <property type="protein sequence ID" value="MBM6923232.1"/>
    <property type="molecule type" value="Genomic_DNA"/>
</dbReference>
<dbReference type="SUPFAM" id="SSF52317">
    <property type="entry name" value="Class I glutamine amidotransferase-like"/>
    <property type="match status" value="1"/>
</dbReference>
<dbReference type="InterPro" id="IPR029062">
    <property type="entry name" value="Class_I_gatase-like"/>
</dbReference>
<dbReference type="PANTHER" id="PTHR43235:SF1">
    <property type="entry name" value="GLUTAMINE AMIDOTRANSFERASE PB2B2.05-RELATED"/>
    <property type="match status" value="1"/>
</dbReference>
<evidence type="ECO:0000313" key="1">
    <source>
        <dbReference type="EMBL" id="MBM6923232.1"/>
    </source>
</evidence>
<organism evidence="1 2">
    <name type="scientific">Hydrogenoanaerobacterium saccharovorans</name>
    <dbReference type="NCBI Taxonomy" id="474960"/>
    <lineage>
        <taxon>Bacteria</taxon>
        <taxon>Bacillati</taxon>
        <taxon>Bacillota</taxon>
        <taxon>Clostridia</taxon>
        <taxon>Eubacteriales</taxon>
        <taxon>Oscillospiraceae</taxon>
        <taxon>Hydrogenoanaerobacterium</taxon>
    </lineage>
</organism>
<evidence type="ECO:0000313" key="2">
    <source>
        <dbReference type="Proteomes" id="UP000724149"/>
    </source>
</evidence>
<name>A0ABS2GL75_9FIRM</name>
<dbReference type="Gene3D" id="3.40.50.880">
    <property type="match status" value="1"/>
</dbReference>
<proteinExistence type="predicted"/>
<sequence>MKKPRIGLICFVFQSISVRNYMIQKGYVKGIIDAGGIPVLIPVTEDPSRCAEYMDMIDGLLVPGGEDIAPEYYGEDPVPQVNYINRDKDRYDFELIRLAREQKKPIFGICRGFQVLNVAFGGSLYQDIPSQVPGSICHSQSQDLRNVPTHKVTMDENSVLGKILGKEIYTNSFHHQGIKKVGEGLRIVGSTNDGIPEALESEDGLVYAVQWHPEDLYADYPVFKGLFTRLIELASKE</sequence>
<protein>
    <submittedName>
        <fullName evidence="1">Gamma-glutamyl-gamma-aminobutyrate hydrolase family protein</fullName>
    </submittedName>
</protein>
<accession>A0ABS2GL75</accession>
<gene>
    <name evidence="1" type="ORF">H9X81_05945</name>
</gene>
<dbReference type="CDD" id="cd01745">
    <property type="entry name" value="GATase1_2"/>
    <property type="match status" value="1"/>
</dbReference>
<keyword evidence="2" id="KW-1185">Reference proteome</keyword>
<dbReference type="Pfam" id="PF07722">
    <property type="entry name" value="Peptidase_C26"/>
    <property type="match status" value="1"/>
</dbReference>
<dbReference type="InterPro" id="IPR011697">
    <property type="entry name" value="Peptidase_C26"/>
</dbReference>
<dbReference type="PROSITE" id="PS51273">
    <property type="entry name" value="GATASE_TYPE_1"/>
    <property type="match status" value="1"/>
</dbReference>
<comment type="caution">
    <text evidence="1">The sequence shown here is derived from an EMBL/GenBank/DDBJ whole genome shotgun (WGS) entry which is preliminary data.</text>
</comment>
<dbReference type="RefSeq" id="WP_191391924.1">
    <property type="nucleotide sequence ID" value="NZ_JACSNR010000005.1"/>
</dbReference>
<reference evidence="1 2" key="1">
    <citation type="journal article" date="2021" name="Sci. Rep.">
        <title>The distribution of antibiotic resistance genes in chicken gut microbiota commensals.</title>
        <authorList>
            <person name="Juricova H."/>
            <person name="Matiasovicova J."/>
            <person name="Kubasova T."/>
            <person name="Cejkova D."/>
            <person name="Rychlik I."/>
        </authorList>
    </citation>
    <scope>NUCLEOTIDE SEQUENCE [LARGE SCALE GENOMIC DNA]</scope>
    <source>
        <strain evidence="1 2">An564</strain>
    </source>
</reference>
<dbReference type="InterPro" id="IPR044668">
    <property type="entry name" value="PuuD-like"/>
</dbReference>